<accession>A0A0E9N888</accession>
<comment type="similarity">
    <text evidence="1 10">Belongs to the SPC24 family.</text>
</comment>
<keyword evidence="6 11" id="KW-0175">Coiled coil</keyword>
<sequence>MESPTALIQQTIAGFQTSSDLSAIARIQDGFRDIAESRERRRDETRLALKELLRALTLEKSTYDSLVNSPSREEHASSMLAADRQKFSLAKSINDVESELQSEEAKLQRLKDELIALEQEDPSGDSSAKAAADNIAVLKLRVYRNLGIDLEEDGAGGFAKAHIRTLDNKDCQQFLGLPLVMKSANLSFGVTGILVKEFMGGLGMLITVYTYAQVKPVHETLA</sequence>
<evidence type="ECO:0000256" key="10">
    <source>
        <dbReference type="RuleBase" id="RU368011"/>
    </source>
</evidence>
<dbReference type="Proteomes" id="UP000033140">
    <property type="component" value="Unassembled WGS sequence"/>
</dbReference>
<evidence type="ECO:0000256" key="5">
    <source>
        <dbReference type="ARBA" id="ARBA00022838"/>
    </source>
</evidence>
<dbReference type="PANTHER" id="PTHR22142:SF2">
    <property type="entry name" value="KINETOCHORE PROTEIN SPC24"/>
    <property type="match status" value="1"/>
</dbReference>
<dbReference type="InterPro" id="IPR013252">
    <property type="entry name" value="Ndc80_Spc24"/>
</dbReference>
<dbReference type="CDD" id="cd11565">
    <property type="entry name" value="RWD_Spc24"/>
    <property type="match status" value="1"/>
</dbReference>
<dbReference type="EMBL" id="BACD03000001">
    <property type="protein sequence ID" value="GAO45911.1"/>
    <property type="molecule type" value="Genomic_DNA"/>
</dbReference>
<dbReference type="AlphaFoldDB" id="A0A0E9N888"/>
<evidence type="ECO:0000256" key="6">
    <source>
        <dbReference type="ARBA" id="ARBA00023054"/>
    </source>
</evidence>
<dbReference type="PANTHER" id="PTHR22142">
    <property type="match status" value="1"/>
</dbReference>
<dbReference type="STRING" id="698492.A0A0E9N888"/>
<evidence type="ECO:0000256" key="3">
    <source>
        <dbReference type="ARBA" id="ARBA00022618"/>
    </source>
</evidence>
<comment type="function">
    <text evidence="10">Acts as a component of the essential kinetochore-associated NDC80 complex, which is required for chromosome segregation and spindle checkpoint activity.</text>
</comment>
<comment type="subunit">
    <text evidence="10">Component of the NDC80 complex.</text>
</comment>
<dbReference type="GO" id="GO:0051301">
    <property type="term" value="P:cell division"/>
    <property type="evidence" value="ECO:0007669"/>
    <property type="project" value="UniProtKB-UniRule"/>
</dbReference>
<organism evidence="12 13">
    <name type="scientific">Saitoella complicata (strain BCRC 22490 / CBS 7301 / JCM 7358 / NBRC 10748 / NRRL Y-17804)</name>
    <dbReference type="NCBI Taxonomy" id="698492"/>
    <lineage>
        <taxon>Eukaryota</taxon>
        <taxon>Fungi</taxon>
        <taxon>Dikarya</taxon>
        <taxon>Ascomycota</taxon>
        <taxon>Taphrinomycotina</taxon>
        <taxon>Taphrinomycotina incertae sedis</taxon>
        <taxon>Saitoella</taxon>
    </lineage>
</organism>
<evidence type="ECO:0000256" key="2">
    <source>
        <dbReference type="ARBA" id="ARBA00022454"/>
    </source>
</evidence>
<keyword evidence="13" id="KW-1185">Reference proteome</keyword>
<name>A0A0E9N888_SAICN</name>
<dbReference type="OMA" id="AQCTSHF"/>
<evidence type="ECO:0000256" key="7">
    <source>
        <dbReference type="ARBA" id="ARBA00023242"/>
    </source>
</evidence>
<keyword evidence="3 10" id="KW-0132">Cell division</keyword>
<keyword evidence="5 10" id="KW-0995">Kinetochore</keyword>
<feature type="coiled-coil region" evidence="11">
    <location>
        <begin position="93"/>
        <end position="120"/>
    </location>
</feature>
<reference evidence="12 13" key="3">
    <citation type="journal article" date="2015" name="Genome Announc.">
        <title>Draft Genome Sequence of the Archiascomycetous Yeast Saitoella complicata.</title>
        <authorList>
            <person name="Yamauchi K."/>
            <person name="Kondo S."/>
            <person name="Hamamoto M."/>
            <person name="Takahashi Y."/>
            <person name="Ogura Y."/>
            <person name="Hayashi T."/>
            <person name="Nishida H."/>
        </authorList>
    </citation>
    <scope>NUCLEOTIDE SEQUENCE [LARGE SCALE GENOMIC DNA]</scope>
    <source>
        <strain evidence="12 13">NRRL Y-17804</strain>
    </source>
</reference>
<comment type="caution">
    <text evidence="12">The sequence shown here is derived from an EMBL/GenBank/DDBJ whole genome shotgun (WGS) entry which is preliminary data.</text>
</comment>
<reference evidence="12 13" key="1">
    <citation type="journal article" date="2011" name="J. Gen. Appl. Microbiol.">
        <title>Draft genome sequencing of the enigmatic yeast Saitoella complicata.</title>
        <authorList>
            <person name="Nishida H."/>
            <person name="Hamamoto M."/>
            <person name="Sugiyama J."/>
        </authorList>
    </citation>
    <scope>NUCLEOTIDE SEQUENCE [LARGE SCALE GENOMIC DNA]</scope>
    <source>
        <strain evidence="12 13">NRRL Y-17804</strain>
    </source>
</reference>
<reference evidence="12 13" key="2">
    <citation type="journal article" date="2014" name="J. Gen. Appl. Microbiol.">
        <title>The early diverging ascomycetous budding yeast Saitoella complicata has three histone deacetylases belonging to the Clr6, Hos2, and Rpd3 lineages.</title>
        <authorList>
            <person name="Nishida H."/>
            <person name="Matsumoto T."/>
            <person name="Kondo S."/>
            <person name="Hamamoto M."/>
            <person name="Yoshikawa H."/>
        </authorList>
    </citation>
    <scope>NUCLEOTIDE SEQUENCE [LARGE SCALE GENOMIC DNA]</scope>
    <source>
        <strain evidence="12 13">NRRL Y-17804</strain>
    </source>
</reference>
<keyword evidence="7 10" id="KW-0539">Nucleus</keyword>
<dbReference type="GO" id="GO:0031262">
    <property type="term" value="C:Ndc80 complex"/>
    <property type="evidence" value="ECO:0007669"/>
    <property type="project" value="TreeGrafter"/>
</dbReference>
<keyword evidence="4 10" id="KW-0498">Mitosis</keyword>
<evidence type="ECO:0000313" key="13">
    <source>
        <dbReference type="Proteomes" id="UP000033140"/>
    </source>
</evidence>
<dbReference type="Pfam" id="PF08286">
    <property type="entry name" value="Spc24"/>
    <property type="match status" value="1"/>
</dbReference>
<gene>
    <name evidence="12" type="ORF">G7K_0157-t1</name>
</gene>
<evidence type="ECO:0000313" key="12">
    <source>
        <dbReference type="EMBL" id="GAO45911.1"/>
    </source>
</evidence>
<evidence type="ECO:0000256" key="1">
    <source>
        <dbReference type="ARBA" id="ARBA00007804"/>
    </source>
</evidence>
<dbReference type="GO" id="GO:0008017">
    <property type="term" value="F:microtubule binding"/>
    <property type="evidence" value="ECO:0007669"/>
    <property type="project" value="TreeGrafter"/>
</dbReference>
<keyword evidence="9 10" id="KW-0137">Centromere</keyword>
<keyword evidence="2 10" id="KW-0158">Chromosome</keyword>
<dbReference type="GO" id="GO:0007059">
    <property type="term" value="P:chromosome segregation"/>
    <property type="evidence" value="ECO:0007669"/>
    <property type="project" value="TreeGrafter"/>
</dbReference>
<keyword evidence="8 10" id="KW-0131">Cell cycle</keyword>
<protein>
    <recommendedName>
        <fullName evidence="10">Kinetochore protein Spc24</fullName>
    </recommendedName>
</protein>
<evidence type="ECO:0000256" key="8">
    <source>
        <dbReference type="ARBA" id="ARBA00023306"/>
    </source>
</evidence>
<evidence type="ECO:0000256" key="4">
    <source>
        <dbReference type="ARBA" id="ARBA00022776"/>
    </source>
</evidence>
<dbReference type="GO" id="GO:0005634">
    <property type="term" value="C:nucleus"/>
    <property type="evidence" value="ECO:0007669"/>
    <property type="project" value="UniProtKB-SubCell"/>
</dbReference>
<comment type="subcellular location">
    <subcellularLocation>
        <location evidence="10">Nucleus</location>
    </subcellularLocation>
    <subcellularLocation>
        <location evidence="10">Chromosome</location>
        <location evidence="10">Centromere</location>
        <location evidence="10">Kinetochore</location>
    </subcellularLocation>
</comment>
<evidence type="ECO:0000256" key="11">
    <source>
        <dbReference type="SAM" id="Coils"/>
    </source>
</evidence>
<evidence type="ECO:0000256" key="9">
    <source>
        <dbReference type="ARBA" id="ARBA00023328"/>
    </source>
</evidence>
<proteinExistence type="inferred from homology"/>